<accession>A0ABW6FH44</accession>
<dbReference type="EMBL" id="JBHXIJ010000036">
    <property type="protein sequence ID" value="MFD5098917.1"/>
    <property type="molecule type" value="Genomic_DNA"/>
</dbReference>
<keyword evidence="2" id="KW-1185">Reference proteome</keyword>
<protein>
    <submittedName>
        <fullName evidence="1">Uncharacterized protein</fullName>
    </submittedName>
</protein>
<gene>
    <name evidence="1" type="ORF">ACFWJN_08100</name>
</gene>
<evidence type="ECO:0000313" key="2">
    <source>
        <dbReference type="Proteomes" id="UP001598448"/>
    </source>
</evidence>
<reference evidence="1 2" key="1">
    <citation type="submission" date="2024-09" db="EMBL/GenBank/DDBJ databases">
        <title>The Natural Products Discovery Center: Release of the First 8490 Sequenced Strains for Exploring Actinobacteria Biosynthetic Diversity.</title>
        <authorList>
            <person name="Kalkreuter E."/>
            <person name="Kautsar S.A."/>
            <person name="Yang D."/>
            <person name="Bader C.D."/>
            <person name="Teijaro C.N."/>
            <person name="Fluegel L."/>
            <person name="Davis C.M."/>
            <person name="Simpson J.R."/>
            <person name="Lauterbach L."/>
            <person name="Steele A.D."/>
            <person name="Gui C."/>
            <person name="Meng S."/>
            <person name="Li G."/>
            <person name="Viehrig K."/>
            <person name="Ye F."/>
            <person name="Su P."/>
            <person name="Kiefer A.F."/>
            <person name="Nichols A."/>
            <person name="Cepeda A.J."/>
            <person name="Yan W."/>
            <person name="Fan B."/>
            <person name="Jiang Y."/>
            <person name="Adhikari A."/>
            <person name="Zheng C.-J."/>
            <person name="Schuster L."/>
            <person name="Cowan T.M."/>
            <person name="Smanski M.J."/>
            <person name="Chevrette M.G."/>
            <person name="De Carvalho L.P.S."/>
            <person name="Shen B."/>
        </authorList>
    </citation>
    <scope>NUCLEOTIDE SEQUENCE [LARGE SCALE GENOMIC DNA]</scope>
    <source>
        <strain evidence="1 2">NPDC058348</strain>
    </source>
</reference>
<name>A0ABW6FH44_9ACTN</name>
<dbReference type="RefSeq" id="WP_386710662.1">
    <property type="nucleotide sequence ID" value="NZ_JBHXIJ010000036.1"/>
</dbReference>
<sequence length="467" mass="51694">MIETDVNKAVALQVYRTIQHIIMGDLPVEGVPEEQAESPYPSGNTYVTLEPVGRLLEEGDYKDPWTPSSKKGHGNLDAARALIDLVDMGQETYPIARATNNTVDHVYADIVSKPSVKAGQPDPDLEAQLDAADKVLFHETEDGDIDDSPKYRHFKKLRTAYNDARAKYLAARLDLIEKGVAIEDVEVRTTSQKQTMNDAYDDWQGIAEDIEDALNVKKTSGKFLVNSVFARAKTNFEKSGYELGVPDATYHPVRVYPSTWASADAARSNWPTLTITHKETETDKTEEERNLTADGGFGNGFWGWNIDSEGGGEIKRDKLHKNTKNLKISFKYALCSISRSWFDATLFHLPNWSAPFRAGGISDGTRSQPSTQHALPMVPTAFLCVRDVEISADWGDDVKDYLSAANHQKIGVGFGPFKLAGYAENNKNETTHQAVTFDGDTLKQPGLQIVAWVHEILPYSPPVGLTS</sequence>
<evidence type="ECO:0000313" key="1">
    <source>
        <dbReference type="EMBL" id="MFD5098917.1"/>
    </source>
</evidence>
<organism evidence="1 2">
    <name type="scientific">Streptomyces albidochromogenes</name>
    <dbReference type="NCBI Taxonomy" id="329524"/>
    <lineage>
        <taxon>Bacteria</taxon>
        <taxon>Bacillati</taxon>
        <taxon>Actinomycetota</taxon>
        <taxon>Actinomycetes</taxon>
        <taxon>Kitasatosporales</taxon>
        <taxon>Streptomycetaceae</taxon>
        <taxon>Streptomyces</taxon>
    </lineage>
</organism>
<comment type="caution">
    <text evidence="1">The sequence shown here is derived from an EMBL/GenBank/DDBJ whole genome shotgun (WGS) entry which is preliminary data.</text>
</comment>
<dbReference type="Proteomes" id="UP001598448">
    <property type="component" value="Unassembled WGS sequence"/>
</dbReference>
<proteinExistence type="predicted"/>